<accession>A0A2K0W165</accession>
<dbReference type="PANTHER" id="PTHR37542">
    <property type="entry name" value="HELO DOMAIN-CONTAINING PROTEIN-RELATED"/>
    <property type="match status" value="1"/>
</dbReference>
<dbReference type="InterPro" id="IPR038305">
    <property type="entry name" value="HeLo_sf"/>
</dbReference>
<feature type="compositionally biased region" description="Basic and acidic residues" evidence="1">
    <location>
        <begin position="500"/>
        <end position="518"/>
    </location>
</feature>
<dbReference type="InterPro" id="IPR011009">
    <property type="entry name" value="Kinase-like_dom_sf"/>
</dbReference>
<evidence type="ECO:0000256" key="1">
    <source>
        <dbReference type="SAM" id="MobiDB-lite"/>
    </source>
</evidence>
<dbReference type="EMBL" id="MTQA01000163">
    <property type="protein sequence ID" value="PNP76017.1"/>
    <property type="molecule type" value="Genomic_DNA"/>
</dbReference>
<comment type="caution">
    <text evidence="3">The sequence shown here is derived from an EMBL/GenBank/DDBJ whole genome shotgun (WGS) entry which is preliminary data.</text>
</comment>
<dbReference type="AlphaFoldDB" id="A0A2K0W165"/>
<dbReference type="Pfam" id="PF14479">
    <property type="entry name" value="HeLo"/>
    <property type="match status" value="1"/>
</dbReference>
<proteinExistence type="predicted"/>
<dbReference type="Gene3D" id="1.10.510.10">
    <property type="entry name" value="Transferase(Phosphotransferase) domain 1"/>
    <property type="match status" value="1"/>
</dbReference>
<keyword evidence="4" id="KW-1185">Reference proteome</keyword>
<feature type="compositionally biased region" description="Basic and acidic residues" evidence="1">
    <location>
        <begin position="453"/>
        <end position="465"/>
    </location>
</feature>
<protein>
    <recommendedName>
        <fullName evidence="2">Protein kinase domain-containing protein</fullName>
    </recommendedName>
</protein>
<dbReference type="Proteomes" id="UP000236664">
    <property type="component" value="Unassembled WGS sequence"/>
</dbReference>
<dbReference type="GO" id="GO:0004672">
    <property type="term" value="F:protein kinase activity"/>
    <property type="evidence" value="ECO:0007669"/>
    <property type="project" value="InterPro"/>
</dbReference>
<dbReference type="OrthoDB" id="5081537at2759"/>
<sequence>MEVAGLAIGVVPLAIELFKQSISAYKIFIEAKELEKTATHLGTRLAIEERRLAQWGQGTGLSSDGKSESGLEPDDSNLDRRLLENEALCHVVVRTLTCIRDVFDDTDCLSSKYGVKLSSSEKADSEASSSSKSIRSSISRIGRFKWAIMDKEKFNELLQQLKYYNDSLYSLLPREIGFTITRDVLAVLLASANKDSLEAYRSLGTSRESLISSGSMDQYKVISAAASVALKISGQSPKADEVLVIPRNEIQPDGQGSRLGTWEQRRVFLETHRTIRADTQGSKHRNIRLLASLLSQARMSQDFITPRCLGISFMHMGAPTMIHELPDGVDPVAEPVTLYEMMSNENSRIPTLDDRFRLAQAISRAIFQMHSAGWMHKDISSNNILFFKDKEAGGAYRVDQPYVKGFRFSRKTGFVEQTEKRRGKTVGMGSEWETDDPAHEKAVAPSIRNRSPRGSDSRSKGRESSHSQPLRRTTKPKQGILTAVQGVFTPSIWNGLSGGSDRRSYYSDRRSNGAESKRSGPLRRRAGPTTQSEESCVVLRGEHENTDLLREALYQHPAYIFHKLISEAPLDDNYELGEYTRHNKRDSYYKRRHEYYSLGLLLLEIGLWRPIESMDLLSQPVAAMGMRDAAWLAYNFGFWEDRDLNGRLITATKSIRAARGRLVDTMVPDAPITWSEELEPYISQLRRVLDEEQIEGISLSARNAASSEDRESFWSLWDEVYPHVLLRNDAVELTQRSVGLRMGRRYRDVIIRCLTSDLSVQGEPSELKWLRSFNWLIVKELEKCQA</sequence>
<evidence type="ECO:0000259" key="2">
    <source>
        <dbReference type="PROSITE" id="PS50011"/>
    </source>
</evidence>
<feature type="region of interest" description="Disordered" evidence="1">
    <location>
        <begin position="499"/>
        <end position="535"/>
    </location>
</feature>
<feature type="domain" description="Protein kinase" evidence="2">
    <location>
        <begin position="197"/>
        <end position="682"/>
    </location>
</feature>
<dbReference type="Gene3D" id="1.20.120.1020">
    <property type="entry name" value="Prion-inhibition and propagation, HeLo domain"/>
    <property type="match status" value="1"/>
</dbReference>
<dbReference type="InterPro" id="IPR029498">
    <property type="entry name" value="HeLo_dom"/>
</dbReference>
<dbReference type="PANTHER" id="PTHR37542:SF1">
    <property type="entry name" value="PRION-INHIBITION AND PROPAGATION HELO DOMAIN-CONTAINING PROTEIN"/>
    <property type="match status" value="1"/>
</dbReference>
<gene>
    <name evidence="3" type="ORF">FNYG_10575</name>
</gene>
<organism evidence="3 4">
    <name type="scientific">Gibberella nygamai</name>
    <name type="common">Bean root rot disease fungus</name>
    <name type="synonym">Fusarium nygamai</name>
    <dbReference type="NCBI Taxonomy" id="42673"/>
    <lineage>
        <taxon>Eukaryota</taxon>
        <taxon>Fungi</taxon>
        <taxon>Dikarya</taxon>
        <taxon>Ascomycota</taxon>
        <taxon>Pezizomycotina</taxon>
        <taxon>Sordariomycetes</taxon>
        <taxon>Hypocreomycetidae</taxon>
        <taxon>Hypocreales</taxon>
        <taxon>Nectriaceae</taxon>
        <taxon>Fusarium</taxon>
        <taxon>Fusarium fujikuroi species complex</taxon>
    </lineage>
</organism>
<dbReference type="SUPFAM" id="SSF56112">
    <property type="entry name" value="Protein kinase-like (PK-like)"/>
    <property type="match status" value="1"/>
</dbReference>
<evidence type="ECO:0000313" key="4">
    <source>
        <dbReference type="Proteomes" id="UP000236664"/>
    </source>
</evidence>
<name>A0A2K0W165_GIBNY</name>
<feature type="region of interest" description="Disordered" evidence="1">
    <location>
        <begin position="416"/>
        <end position="479"/>
    </location>
</feature>
<reference evidence="3 4" key="1">
    <citation type="submission" date="2017-06" db="EMBL/GenBank/DDBJ databases">
        <title>Genome of Fusarium nygamai isolate CS10214.</title>
        <authorList>
            <person name="Gardiner D.M."/>
            <person name="Obanor F."/>
            <person name="Kazan K."/>
        </authorList>
    </citation>
    <scope>NUCLEOTIDE SEQUENCE [LARGE SCALE GENOMIC DNA]</scope>
    <source>
        <strain evidence="3 4">CS10214</strain>
    </source>
</reference>
<evidence type="ECO:0000313" key="3">
    <source>
        <dbReference type="EMBL" id="PNP76017.1"/>
    </source>
</evidence>
<dbReference type="PROSITE" id="PS50011">
    <property type="entry name" value="PROTEIN_KINASE_DOM"/>
    <property type="match status" value="1"/>
</dbReference>
<dbReference type="GO" id="GO:0005524">
    <property type="term" value="F:ATP binding"/>
    <property type="evidence" value="ECO:0007669"/>
    <property type="project" value="InterPro"/>
</dbReference>
<dbReference type="InterPro" id="IPR000719">
    <property type="entry name" value="Prot_kinase_dom"/>
</dbReference>